<evidence type="ECO:0000313" key="10">
    <source>
        <dbReference type="Proteomes" id="UP000008841"/>
    </source>
</evidence>
<dbReference type="Pfam" id="PF13742">
    <property type="entry name" value="tRNA_anti_2"/>
    <property type="match status" value="1"/>
</dbReference>
<dbReference type="InterPro" id="IPR020579">
    <property type="entry name" value="Exonuc_VII_lsu_C"/>
</dbReference>
<evidence type="ECO:0000256" key="2">
    <source>
        <dbReference type="ARBA" id="ARBA00022722"/>
    </source>
</evidence>
<dbReference type="GO" id="GO:0009318">
    <property type="term" value="C:exodeoxyribonuclease VII complex"/>
    <property type="evidence" value="ECO:0007669"/>
    <property type="project" value="UniProtKB-UniRule"/>
</dbReference>
<feature type="domain" description="OB-fold nucleic acid binding" evidence="8">
    <location>
        <begin position="69"/>
        <end position="161"/>
    </location>
</feature>
<organism evidence="9 10">
    <name type="scientific">Chlorobium limicola (strain DSM 245 / NBRC 103803 / 6330)</name>
    <dbReference type="NCBI Taxonomy" id="290315"/>
    <lineage>
        <taxon>Bacteria</taxon>
        <taxon>Pseudomonadati</taxon>
        <taxon>Chlorobiota</taxon>
        <taxon>Chlorobiia</taxon>
        <taxon>Chlorobiales</taxon>
        <taxon>Chlorobiaceae</taxon>
        <taxon>Chlorobium/Pelodictyon group</taxon>
        <taxon>Chlorobium</taxon>
    </lineage>
</organism>
<dbReference type="GO" id="GO:0008855">
    <property type="term" value="F:exodeoxyribonuclease VII activity"/>
    <property type="evidence" value="ECO:0007669"/>
    <property type="project" value="UniProtKB-UniRule"/>
</dbReference>
<dbReference type="PANTHER" id="PTHR30008:SF0">
    <property type="entry name" value="EXODEOXYRIBONUCLEASE 7 LARGE SUBUNIT"/>
    <property type="match status" value="1"/>
</dbReference>
<feature type="domain" description="Exonuclease VII large subunit C-terminal" evidence="7">
    <location>
        <begin position="185"/>
        <end position="397"/>
    </location>
</feature>
<evidence type="ECO:0000259" key="8">
    <source>
        <dbReference type="Pfam" id="PF13742"/>
    </source>
</evidence>
<dbReference type="Pfam" id="PF02601">
    <property type="entry name" value="Exonuc_VII_L"/>
    <property type="match status" value="1"/>
</dbReference>
<protein>
    <recommendedName>
        <fullName evidence="5">Exodeoxyribonuclease 7 large subunit</fullName>
        <ecNumber evidence="5">3.1.11.6</ecNumber>
    </recommendedName>
    <alternativeName>
        <fullName evidence="5">Exodeoxyribonuclease VII large subunit</fullName>
        <shortName evidence="5">Exonuclease VII large subunit</shortName>
    </alternativeName>
</protein>
<comment type="function">
    <text evidence="5">Bidirectionally degrades single-stranded DNA into large acid-insoluble oligonucleotides, which are then degraded further into small acid-soluble oligonucleotides.</text>
</comment>
<dbReference type="EC" id="3.1.11.6" evidence="5"/>
<dbReference type="GO" id="GO:0006308">
    <property type="term" value="P:DNA catabolic process"/>
    <property type="evidence" value="ECO:0007669"/>
    <property type="project" value="UniProtKB-UniRule"/>
</dbReference>
<dbReference type="PANTHER" id="PTHR30008">
    <property type="entry name" value="EXODEOXYRIBONUCLEASE 7 LARGE SUBUNIT"/>
    <property type="match status" value="1"/>
</dbReference>
<sequence length="465" mass="51906">MNDVAVMREWLTGTNIKEYIQSRKSHPDRMLRHQARQKNSGLCTVFYYSVERNLFFNSSHLIAMGDVTLSVSELTFRIKSELESIFPVVRVKGEISNCKRHSSGHTYLTLKDDQAQIPAVIWKNTGTRISFDLRDGMEVIAEGRLEVYPPSGRYQLICSSVTEAGQGQLQQAFAMLLQKLAKAGYFNAERKKKIPAIPETIGIITSPTGAVIEDMGRVIERRFPAVRILLFPVRVQGDDAAREVKRGIDYFNNPADPRHRADVLIVARGGGSMEDLQAFNEEMVAEAIYRSSVPVISAVGHETDITIADMVADLRAGTPSIAAELAVPDRGDLLKTIENQQMRQSALMQAKLDGAKMEIDSLRQSYAFNRPLMQLQQLSEKAESFPELLDLAVRRKWLQKATEFAAANQQLALLDYRKILQRGYALVKKETRFITGSCELGLSDRADILFHDGSVAVTVTGPPTS</sequence>
<dbReference type="CDD" id="cd04489">
    <property type="entry name" value="ExoVII_LU_OBF"/>
    <property type="match status" value="1"/>
</dbReference>
<accession>B3EG57</accession>
<dbReference type="AlphaFoldDB" id="B3EG57"/>
<keyword evidence="3 5" id="KW-0378">Hydrolase</keyword>
<dbReference type="eggNOG" id="COG1570">
    <property type="taxonomic scope" value="Bacteria"/>
</dbReference>
<dbReference type="STRING" id="290315.Clim_2037"/>
<comment type="similarity">
    <text evidence="5 6">Belongs to the XseA family.</text>
</comment>
<dbReference type="KEGG" id="cli:Clim_2037"/>
<evidence type="ECO:0000313" key="9">
    <source>
        <dbReference type="EMBL" id="ACD91066.1"/>
    </source>
</evidence>
<gene>
    <name evidence="5" type="primary">xseA</name>
    <name evidence="9" type="ordered locus">Clim_2037</name>
</gene>
<evidence type="ECO:0000256" key="6">
    <source>
        <dbReference type="RuleBase" id="RU004355"/>
    </source>
</evidence>
<dbReference type="HAMAP" id="MF_00378">
    <property type="entry name" value="Exonuc_7_L"/>
    <property type="match status" value="1"/>
</dbReference>
<name>B3EG57_CHLL2</name>
<dbReference type="InterPro" id="IPR025824">
    <property type="entry name" value="OB-fold_nuc-bd_dom"/>
</dbReference>
<keyword evidence="1 5" id="KW-0963">Cytoplasm</keyword>
<evidence type="ECO:0000256" key="4">
    <source>
        <dbReference type="ARBA" id="ARBA00022839"/>
    </source>
</evidence>
<dbReference type="Proteomes" id="UP000008841">
    <property type="component" value="Chromosome"/>
</dbReference>
<keyword evidence="2 5" id="KW-0540">Nuclease</keyword>
<keyword evidence="4 5" id="KW-0269">Exonuclease</keyword>
<evidence type="ECO:0000256" key="5">
    <source>
        <dbReference type="HAMAP-Rule" id="MF_00378"/>
    </source>
</evidence>
<dbReference type="GO" id="GO:0003676">
    <property type="term" value="F:nucleic acid binding"/>
    <property type="evidence" value="ECO:0007669"/>
    <property type="project" value="InterPro"/>
</dbReference>
<dbReference type="EMBL" id="CP001097">
    <property type="protein sequence ID" value="ACD91066.1"/>
    <property type="molecule type" value="Genomic_DNA"/>
</dbReference>
<evidence type="ECO:0000259" key="7">
    <source>
        <dbReference type="Pfam" id="PF02601"/>
    </source>
</evidence>
<proteinExistence type="inferred from homology"/>
<evidence type="ECO:0000256" key="1">
    <source>
        <dbReference type="ARBA" id="ARBA00022490"/>
    </source>
</evidence>
<comment type="subcellular location">
    <subcellularLocation>
        <location evidence="5 6">Cytoplasm</location>
    </subcellularLocation>
</comment>
<comment type="subunit">
    <text evidence="5">Heterooligomer composed of large and small subunits.</text>
</comment>
<dbReference type="InterPro" id="IPR003753">
    <property type="entry name" value="Exonuc_VII_L"/>
</dbReference>
<dbReference type="GO" id="GO:0005737">
    <property type="term" value="C:cytoplasm"/>
    <property type="evidence" value="ECO:0007669"/>
    <property type="project" value="UniProtKB-SubCell"/>
</dbReference>
<reference evidence="9 10" key="1">
    <citation type="submission" date="2008-05" db="EMBL/GenBank/DDBJ databases">
        <title>Complete sequence of Chlorobium limicola DSM 245.</title>
        <authorList>
            <consortium name="US DOE Joint Genome Institute"/>
            <person name="Lucas S."/>
            <person name="Copeland A."/>
            <person name="Lapidus A."/>
            <person name="Glavina del Rio T."/>
            <person name="Dalin E."/>
            <person name="Tice H."/>
            <person name="Bruce D."/>
            <person name="Goodwin L."/>
            <person name="Pitluck S."/>
            <person name="Schmutz J."/>
            <person name="Larimer F."/>
            <person name="Land M."/>
            <person name="Hauser L."/>
            <person name="Kyrpides N."/>
            <person name="Ovchinnikova G."/>
            <person name="Zhao F."/>
            <person name="Li T."/>
            <person name="Liu Z."/>
            <person name="Overmann J."/>
            <person name="Bryant D.A."/>
            <person name="Richardson P."/>
        </authorList>
    </citation>
    <scope>NUCLEOTIDE SEQUENCE [LARGE SCALE GENOMIC DNA]</scope>
    <source>
        <strain evidence="10">DSM 245 / NBRC 103803 / 6330</strain>
    </source>
</reference>
<dbReference type="HOGENOM" id="CLU_023625_3_1_10"/>
<comment type="catalytic activity">
    <reaction evidence="5 6">
        <text>Exonucleolytic cleavage in either 5'- to 3'- or 3'- to 5'-direction to yield nucleoside 5'-phosphates.</text>
        <dbReference type="EC" id="3.1.11.6"/>
    </reaction>
</comment>
<dbReference type="NCBIfam" id="TIGR00237">
    <property type="entry name" value="xseA"/>
    <property type="match status" value="1"/>
</dbReference>
<evidence type="ECO:0000256" key="3">
    <source>
        <dbReference type="ARBA" id="ARBA00022801"/>
    </source>
</evidence>